<protein>
    <submittedName>
        <fullName evidence="1">Uncharacterized protein</fullName>
    </submittedName>
</protein>
<dbReference type="RefSeq" id="YP_007003150.1">
    <property type="nucleotide sequence ID" value="NC_019485.1"/>
</dbReference>
<dbReference type="Proteomes" id="UP000007263">
    <property type="component" value="Segment"/>
</dbReference>
<reference evidence="1 2" key="1">
    <citation type="submission" date="2010-11" db="EMBL/GenBank/DDBJ databases">
        <title>Complete nucleotide sequence of the bacteriophage EcP1, a new member of the N4-like viruses.</title>
        <authorList>
            <person name="Zhu J."/>
            <person name="Rao X."/>
            <person name="Tan Y."/>
            <person name="Hu Z."/>
            <person name="Xiong K."/>
            <person name="Chen Z."/>
            <person name="Li S."/>
            <person name="Yang J."/>
            <person name="Jin X."/>
            <person name="Chen Y."/>
            <person name="Hu F."/>
        </authorList>
    </citation>
    <scope>NUCLEOTIDE SEQUENCE [LARGE SCALE GENOMIC DNA]</scope>
</reference>
<name>E9NIF2_9CAUD</name>
<dbReference type="KEGG" id="vg:14006806"/>
<sequence length="52" mass="6213">MERLMNLLLRFFLILWLLIKEATPEILHENISAYYSLPERAERKPAHAFGAW</sequence>
<dbReference type="GeneID" id="14006806"/>
<evidence type="ECO:0000313" key="1">
    <source>
        <dbReference type="EMBL" id="ADU79178.1"/>
    </source>
</evidence>
<keyword evidence="2" id="KW-1185">Reference proteome</keyword>
<evidence type="ECO:0000313" key="2">
    <source>
        <dbReference type="Proteomes" id="UP000007263"/>
    </source>
</evidence>
<organism evidence="1 2">
    <name type="scientific">Enterobacter phage EcP1</name>
    <dbReference type="NCBI Taxonomy" id="942016"/>
    <lineage>
        <taxon>Viruses</taxon>
        <taxon>Duplodnaviria</taxon>
        <taxon>Heunggongvirae</taxon>
        <taxon>Uroviricota</taxon>
        <taxon>Caudoviricetes</taxon>
        <taxon>Schitoviridae</taxon>
        <taxon>Eceepunavirus</taxon>
        <taxon>Eceepunavirus EcP1</taxon>
    </lineage>
</organism>
<gene>
    <name evidence="1" type="ORF">EcP1_gp27</name>
</gene>
<accession>E9NIF2</accession>
<dbReference type="EMBL" id="HQ641380">
    <property type="protein sequence ID" value="ADU79178.1"/>
    <property type="molecule type" value="Genomic_DNA"/>
</dbReference>
<proteinExistence type="predicted"/>